<dbReference type="GO" id="GO:0070979">
    <property type="term" value="P:protein K11-linked ubiquitination"/>
    <property type="evidence" value="ECO:0007669"/>
    <property type="project" value="TreeGrafter"/>
</dbReference>
<keyword evidence="2" id="KW-0132">Cell division</keyword>
<evidence type="ECO:0000313" key="8">
    <source>
        <dbReference type="EMBL" id="TDL28453.1"/>
    </source>
</evidence>
<evidence type="ECO:0000313" key="9">
    <source>
        <dbReference type="Proteomes" id="UP000294933"/>
    </source>
</evidence>
<evidence type="ECO:0000256" key="4">
    <source>
        <dbReference type="ARBA" id="ARBA00022786"/>
    </source>
</evidence>
<accession>A0A4Y7QLG2</accession>
<dbReference type="AlphaFoldDB" id="A0A4Y7QLG2"/>
<dbReference type="InterPro" id="IPR024977">
    <property type="entry name" value="Apc4-like_WD40_dom"/>
</dbReference>
<dbReference type="OrthoDB" id="10259843at2759"/>
<protein>
    <recommendedName>
        <fullName evidence="1">Anaphase-promoting complex subunit 4</fullName>
    </recommendedName>
</protein>
<dbReference type="EMBL" id="ML170157">
    <property type="protein sequence ID" value="TDL28453.1"/>
    <property type="molecule type" value="Genomic_DNA"/>
</dbReference>
<name>A0A4Y7QLG2_9AGAM</name>
<evidence type="ECO:0000256" key="5">
    <source>
        <dbReference type="ARBA" id="ARBA00023306"/>
    </source>
</evidence>
<evidence type="ECO:0000256" key="1">
    <source>
        <dbReference type="ARBA" id="ARBA00016067"/>
    </source>
</evidence>
<dbReference type="Pfam" id="PF12894">
    <property type="entry name" value="ANAPC4_WD40"/>
    <property type="match status" value="1"/>
</dbReference>
<dbReference type="InterPro" id="IPR015943">
    <property type="entry name" value="WD40/YVTN_repeat-like_dom_sf"/>
</dbReference>
<sequence length="860" mass="94906">MENSGISSIAVFSLQTKTRILKTACCPDKDLVVLITRVGNADRISLWKMQGSKKWVVDVARGDGTVEKITAMAWSPDGETIILAHSPPRISFHSLQDGHEERSLAIPSPSNSPTAVEITGVWWFPSAKKPPDGSMPDIFIRGGIITGSAHSILRMQPLLDALQEDNPSTSATELFAFQGVQGRSSPKSISIPSAIASWPALPPDLLAASIQTQPSTGDHRPGEELDEIDRSSVGSLLVAIDNAGQIHSFWDGSYSLGVVRLATGYIAKTVAKHPSQPTLYVTTMFVDSTKSKATTLVPITMKLPLMDEKMTRKVAETSTTARELVWYTMRTVKEMRKAWFGIDGSDGAREANASWVRSFHERQAQFGQQEANAVLDLTALLTTGRPSEALADFIVGEQMSERALQKWETTVGDALVKLRIFSEKRVAPAFQRLHLVLEEVHGWSLLPQQYSQFEFSSEDTNTCLELAGRGIVIAAWLATTAQRELIRFKEFISFLRFEASKAATTEPQQVVPKHDLLEVNSYLMSGLVVSSIDKWFIGPVPKFTPKDLTASPPTQKLAEIILNSRRVASDPSQIVWPPNTHSRDLSHLDRNLDALIQALAEKCALIFDRASRAVAKKVDLDLRWSTPDILPGRTVTSRYTNVATFKPTMYDFVCERTFGNISQYLAIRAPHEGSGRPSHNMREFFLCMIRASHRHEGGHKTMCKVGVALLECTVPDSTASEWLDVPYVDEFVNDFLLLDMDFFDDQHLVILYHNEAGAAGQTIIGMVKYSDLGYQEMDVSGYVRGPSREDIVAEALKLQQANQARIPVATMTITKSREVGVVGEFAGANIAVNGRAGRRVAYVCDNVGLEVEVLDMEGED</sequence>
<dbReference type="Proteomes" id="UP000294933">
    <property type="component" value="Unassembled WGS sequence"/>
</dbReference>
<reference evidence="8 9" key="1">
    <citation type="submission" date="2018-06" db="EMBL/GenBank/DDBJ databases">
        <title>A transcriptomic atlas of mushroom development highlights an independent origin of complex multicellularity.</title>
        <authorList>
            <consortium name="DOE Joint Genome Institute"/>
            <person name="Krizsan K."/>
            <person name="Almasi E."/>
            <person name="Merenyi Z."/>
            <person name="Sahu N."/>
            <person name="Viragh M."/>
            <person name="Koszo T."/>
            <person name="Mondo S."/>
            <person name="Kiss B."/>
            <person name="Balint B."/>
            <person name="Kues U."/>
            <person name="Barry K."/>
            <person name="Hegedus J.C."/>
            <person name="Henrissat B."/>
            <person name="Johnson J."/>
            <person name="Lipzen A."/>
            <person name="Ohm R."/>
            <person name="Nagy I."/>
            <person name="Pangilinan J."/>
            <person name="Yan J."/>
            <person name="Xiong Y."/>
            <person name="Grigoriev I.V."/>
            <person name="Hibbett D.S."/>
            <person name="Nagy L.G."/>
        </authorList>
    </citation>
    <scope>NUCLEOTIDE SEQUENCE [LARGE SCALE GENOMIC DNA]</scope>
    <source>
        <strain evidence="8 9">SZMC22713</strain>
    </source>
</reference>
<dbReference type="SUPFAM" id="SSF82171">
    <property type="entry name" value="DPP6 N-terminal domain-like"/>
    <property type="match status" value="1"/>
</dbReference>
<feature type="domain" description="Anaphase-promoting complex subunit 4-like WD40" evidence="6">
    <location>
        <begin position="25"/>
        <end position="109"/>
    </location>
</feature>
<dbReference type="PANTHER" id="PTHR13260">
    <property type="entry name" value="ANAPHASE PROMOTING COMPLEX SUBUNIT 4 APC4"/>
    <property type="match status" value="1"/>
</dbReference>
<dbReference type="GO" id="GO:0051301">
    <property type="term" value="P:cell division"/>
    <property type="evidence" value="ECO:0007669"/>
    <property type="project" value="UniProtKB-KW"/>
</dbReference>
<dbReference type="Gene3D" id="2.130.10.10">
    <property type="entry name" value="YVTN repeat-like/Quinoprotein amine dehydrogenase"/>
    <property type="match status" value="1"/>
</dbReference>
<evidence type="ECO:0000256" key="2">
    <source>
        <dbReference type="ARBA" id="ARBA00022618"/>
    </source>
</evidence>
<dbReference type="VEuPathDB" id="FungiDB:BD410DRAFT_711982"/>
<dbReference type="STRING" id="50990.A0A4Y7QLG2"/>
<dbReference type="GO" id="GO:0034399">
    <property type="term" value="C:nuclear periphery"/>
    <property type="evidence" value="ECO:0007669"/>
    <property type="project" value="TreeGrafter"/>
</dbReference>
<evidence type="ECO:0000256" key="3">
    <source>
        <dbReference type="ARBA" id="ARBA00022776"/>
    </source>
</evidence>
<dbReference type="Pfam" id="PF12896">
    <property type="entry name" value="ANAPC4"/>
    <property type="match status" value="1"/>
</dbReference>
<proteinExistence type="predicted"/>
<dbReference type="InterPro" id="IPR024790">
    <property type="entry name" value="APC4_long_dom"/>
</dbReference>
<dbReference type="InterPro" id="IPR024789">
    <property type="entry name" value="APC4"/>
</dbReference>
<keyword evidence="9" id="KW-1185">Reference proteome</keyword>
<keyword evidence="3" id="KW-0498">Mitosis</keyword>
<dbReference type="PANTHER" id="PTHR13260:SF0">
    <property type="entry name" value="ANAPHASE-PROMOTING COMPLEX SUBUNIT 4"/>
    <property type="match status" value="1"/>
</dbReference>
<keyword evidence="4" id="KW-0833">Ubl conjugation pathway</keyword>
<dbReference type="GO" id="GO:0031145">
    <property type="term" value="P:anaphase-promoting complex-dependent catabolic process"/>
    <property type="evidence" value="ECO:0007669"/>
    <property type="project" value="InterPro"/>
</dbReference>
<organism evidence="8 9">
    <name type="scientific">Rickenella mellea</name>
    <dbReference type="NCBI Taxonomy" id="50990"/>
    <lineage>
        <taxon>Eukaryota</taxon>
        <taxon>Fungi</taxon>
        <taxon>Dikarya</taxon>
        <taxon>Basidiomycota</taxon>
        <taxon>Agaricomycotina</taxon>
        <taxon>Agaricomycetes</taxon>
        <taxon>Hymenochaetales</taxon>
        <taxon>Rickenellaceae</taxon>
        <taxon>Rickenella</taxon>
    </lineage>
</organism>
<feature type="domain" description="Anaphase-promoting complex subunit 4 long" evidence="7">
    <location>
        <begin position="299"/>
        <end position="502"/>
    </location>
</feature>
<keyword evidence="5" id="KW-0131">Cell cycle</keyword>
<gene>
    <name evidence="8" type="ORF">BD410DRAFT_711982</name>
</gene>
<evidence type="ECO:0000259" key="7">
    <source>
        <dbReference type="Pfam" id="PF12896"/>
    </source>
</evidence>
<evidence type="ECO:0000259" key="6">
    <source>
        <dbReference type="Pfam" id="PF12894"/>
    </source>
</evidence>
<dbReference type="GO" id="GO:0005680">
    <property type="term" value="C:anaphase-promoting complex"/>
    <property type="evidence" value="ECO:0007669"/>
    <property type="project" value="InterPro"/>
</dbReference>